<dbReference type="InterPro" id="IPR020568">
    <property type="entry name" value="Ribosomal_Su5_D2-typ_SF"/>
</dbReference>
<gene>
    <name evidence="4" type="ORF">S01H4_45875</name>
</gene>
<evidence type="ECO:0000313" key="4">
    <source>
        <dbReference type="EMBL" id="GAH02562.1"/>
    </source>
</evidence>
<dbReference type="InterPro" id="IPR014721">
    <property type="entry name" value="Ribsml_uS5_D2-typ_fold_subgr"/>
</dbReference>
<keyword evidence="1" id="KW-0547">Nucleotide-binding</keyword>
<dbReference type="AlphaFoldDB" id="X1C5C7"/>
<evidence type="ECO:0000259" key="3">
    <source>
        <dbReference type="Pfam" id="PF10509"/>
    </source>
</evidence>
<dbReference type="Gene3D" id="3.30.230.10">
    <property type="match status" value="1"/>
</dbReference>
<feature type="domain" description="Galactokinase N-terminal" evidence="3">
    <location>
        <begin position="8"/>
        <end position="41"/>
    </location>
</feature>
<proteinExistence type="predicted"/>
<dbReference type="PRINTS" id="PR00959">
    <property type="entry name" value="MEVGALKINASE"/>
</dbReference>
<protein>
    <recommendedName>
        <fullName evidence="3">Galactokinase N-terminal domain-containing protein</fullName>
    </recommendedName>
</protein>
<organism evidence="4">
    <name type="scientific">marine sediment metagenome</name>
    <dbReference type="NCBI Taxonomy" id="412755"/>
    <lineage>
        <taxon>unclassified sequences</taxon>
        <taxon>metagenomes</taxon>
        <taxon>ecological metagenomes</taxon>
    </lineage>
</organism>
<dbReference type="InterPro" id="IPR019539">
    <property type="entry name" value="GalKase_N"/>
</dbReference>
<accession>X1C5C7</accession>
<dbReference type="Pfam" id="PF10509">
    <property type="entry name" value="GalKase_gal_bdg"/>
    <property type="match status" value="1"/>
</dbReference>
<reference evidence="4" key="1">
    <citation type="journal article" date="2014" name="Front. Microbiol.">
        <title>High frequency of phylogenetically diverse reductive dehalogenase-homologous genes in deep subseafloor sedimentary metagenomes.</title>
        <authorList>
            <person name="Kawai M."/>
            <person name="Futagami T."/>
            <person name="Toyoda A."/>
            <person name="Takaki Y."/>
            <person name="Nishi S."/>
            <person name="Hori S."/>
            <person name="Arai W."/>
            <person name="Tsubouchi T."/>
            <person name="Morono Y."/>
            <person name="Uchiyama I."/>
            <person name="Ito T."/>
            <person name="Fujiyama A."/>
            <person name="Inagaki F."/>
            <person name="Takami H."/>
        </authorList>
    </citation>
    <scope>NUCLEOTIDE SEQUENCE</scope>
    <source>
        <strain evidence="4">Expedition CK06-06</strain>
    </source>
</reference>
<keyword evidence="2" id="KW-0067">ATP-binding</keyword>
<evidence type="ECO:0000256" key="2">
    <source>
        <dbReference type="ARBA" id="ARBA00022840"/>
    </source>
</evidence>
<comment type="caution">
    <text evidence="4">The sequence shown here is derived from an EMBL/GenBank/DDBJ whole genome shotgun (WGS) entry which is preliminary data.</text>
</comment>
<dbReference type="SUPFAM" id="SSF54211">
    <property type="entry name" value="Ribosomal protein S5 domain 2-like"/>
    <property type="match status" value="1"/>
</dbReference>
<sequence>MMARLERLTISAPGRICLFGEHQDYLDLPVIPVAISLRIRLEGARRKDRDIHIELPDIDDYIGFSLDDASYVLERDYFRSGVNVLEREGFTFSSGFDSEKYLIMCFSEWIPPPKRGPFGTGKAKAFSRSVG</sequence>
<dbReference type="EMBL" id="BART01025575">
    <property type="protein sequence ID" value="GAH02562.1"/>
    <property type="molecule type" value="Genomic_DNA"/>
</dbReference>
<dbReference type="GO" id="GO:0005524">
    <property type="term" value="F:ATP binding"/>
    <property type="evidence" value="ECO:0007669"/>
    <property type="project" value="UniProtKB-KW"/>
</dbReference>
<dbReference type="GO" id="GO:0005975">
    <property type="term" value="P:carbohydrate metabolic process"/>
    <property type="evidence" value="ECO:0007669"/>
    <property type="project" value="UniProtKB-ARBA"/>
</dbReference>
<evidence type="ECO:0000256" key="1">
    <source>
        <dbReference type="ARBA" id="ARBA00022741"/>
    </source>
</evidence>
<name>X1C5C7_9ZZZZ</name>